<feature type="transmembrane region" description="Helical" evidence="6">
    <location>
        <begin position="213"/>
        <end position="234"/>
    </location>
</feature>
<dbReference type="PANTHER" id="PTHR23130:SF171">
    <property type="entry name" value="OS01G0895300 PROTEIN"/>
    <property type="match status" value="1"/>
</dbReference>
<evidence type="ECO:0000313" key="10">
    <source>
        <dbReference type="Proteomes" id="UP000712600"/>
    </source>
</evidence>
<name>A0A8S9RZ22_BRACR</name>
<sequence length="269" mass="29615">MRLNFFVSFVFFGLISLQLPPLSTQQATESCSSTLPLNDLTFDSTLLQCVEAWTPQNYILRYAKTVDNTWSFILSAPDSSAYIGIGFSTNGQMTGASAVVGWIPTDGRGQAKQYLLGGKSPGEVKPDQGDLNIVNGSLKIESVSSRLYMSFQLTAELPRQILLYAMGPAGFIPASPGFSLREHRDMTTTTINYNTALLARPDKDSKYRKYWNWYHHNVGRVMIILAISNIFYGIHLADAGSSWNGGYGFVVAVLASAAIGLEVIKFRNK</sequence>
<dbReference type="InterPro" id="IPR045266">
    <property type="entry name" value="DOH_DOMON"/>
</dbReference>
<gene>
    <name evidence="9" type="ORF">F2Q69_00032209</name>
</gene>
<keyword evidence="2" id="KW-0813">Transport</keyword>
<proteinExistence type="predicted"/>
<dbReference type="EMBL" id="QGKX02000088">
    <property type="protein sequence ID" value="KAF3586060.1"/>
    <property type="molecule type" value="Genomic_DNA"/>
</dbReference>
<evidence type="ECO:0000256" key="7">
    <source>
        <dbReference type="SAM" id="SignalP"/>
    </source>
</evidence>
<evidence type="ECO:0000256" key="6">
    <source>
        <dbReference type="SAM" id="Phobius"/>
    </source>
</evidence>
<evidence type="ECO:0000256" key="5">
    <source>
        <dbReference type="ARBA" id="ARBA00023136"/>
    </source>
</evidence>
<keyword evidence="6" id="KW-1133">Transmembrane helix</keyword>
<evidence type="ECO:0000259" key="8">
    <source>
        <dbReference type="PROSITE" id="PS50836"/>
    </source>
</evidence>
<reference evidence="9" key="1">
    <citation type="submission" date="2019-12" db="EMBL/GenBank/DDBJ databases">
        <title>Genome sequencing and annotation of Brassica cretica.</title>
        <authorList>
            <person name="Studholme D.J."/>
            <person name="Sarris P."/>
        </authorList>
    </citation>
    <scope>NUCLEOTIDE SEQUENCE</scope>
    <source>
        <strain evidence="9">PFS-109/04</strain>
        <tissue evidence="9">Leaf</tissue>
    </source>
</reference>
<evidence type="ECO:0000256" key="1">
    <source>
        <dbReference type="ARBA" id="ARBA00004370"/>
    </source>
</evidence>
<comment type="caution">
    <text evidence="9">The sequence shown here is derived from an EMBL/GenBank/DDBJ whole genome shotgun (WGS) entry which is preliminary data.</text>
</comment>
<dbReference type="PROSITE" id="PS50836">
    <property type="entry name" value="DOMON"/>
    <property type="match status" value="1"/>
</dbReference>
<organism evidence="9 10">
    <name type="scientific">Brassica cretica</name>
    <name type="common">Mustard</name>
    <dbReference type="NCBI Taxonomy" id="69181"/>
    <lineage>
        <taxon>Eukaryota</taxon>
        <taxon>Viridiplantae</taxon>
        <taxon>Streptophyta</taxon>
        <taxon>Embryophyta</taxon>
        <taxon>Tracheophyta</taxon>
        <taxon>Spermatophyta</taxon>
        <taxon>Magnoliopsida</taxon>
        <taxon>eudicotyledons</taxon>
        <taxon>Gunneridae</taxon>
        <taxon>Pentapetalae</taxon>
        <taxon>rosids</taxon>
        <taxon>malvids</taxon>
        <taxon>Brassicales</taxon>
        <taxon>Brassicaceae</taxon>
        <taxon>Brassiceae</taxon>
        <taxon>Brassica</taxon>
    </lineage>
</organism>
<feature type="chain" id="PRO_5035879301" description="DOMON domain-containing protein" evidence="7">
    <location>
        <begin position="26"/>
        <end position="269"/>
    </location>
</feature>
<feature type="domain" description="DOMON" evidence="8">
    <location>
        <begin position="56"/>
        <end position="167"/>
    </location>
</feature>
<evidence type="ECO:0000256" key="4">
    <source>
        <dbReference type="ARBA" id="ARBA00022982"/>
    </source>
</evidence>
<feature type="signal peptide" evidence="7">
    <location>
        <begin position="1"/>
        <end position="25"/>
    </location>
</feature>
<dbReference type="Gene3D" id="1.20.120.1770">
    <property type="match status" value="1"/>
</dbReference>
<comment type="subcellular location">
    <subcellularLocation>
        <location evidence="1">Membrane</location>
    </subcellularLocation>
</comment>
<evidence type="ECO:0000256" key="2">
    <source>
        <dbReference type="ARBA" id="ARBA00022448"/>
    </source>
</evidence>
<dbReference type="PANTHER" id="PTHR23130">
    <property type="entry name" value="CYTOCHROME B561 AND DOMON DOMAIN-CONTAINING PROTEIN"/>
    <property type="match status" value="1"/>
</dbReference>
<dbReference type="Pfam" id="PF03351">
    <property type="entry name" value="DOMON"/>
    <property type="match status" value="1"/>
</dbReference>
<feature type="transmembrane region" description="Helical" evidence="6">
    <location>
        <begin position="161"/>
        <end position="180"/>
    </location>
</feature>
<dbReference type="AlphaFoldDB" id="A0A8S9RZ22"/>
<evidence type="ECO:0000313" key="9">
    <source>
        <dbReference type="EMBL" id="KAF3586060.1"/>
    </source>
</evidence>
<dbReference type="Proteomes" id="UP000712600">
    <property type="component" value="Unassembled WGS sequence"/>
</dbReference>
<feature type="transmembrane region" description="Helical" evidence="6">
    <location>
        <begin position="246"/>
        <end position="264"/>
    </location>
</feature>
<keyword evidence="5 6" id="KW-0472">Membrane</keyword>
<keyword evidence="4" id="KW-0249">Electron transport</keyword>
<dbReference type="CDD" id="cd08760">
    <property type="entry name" value="Cyt_b561_FRRS1_like"/>
    <property type="match status" value="1"/>
</dbReference>
<keyword evidence="3 7" id="KW-0732">Signal</keyword>
<evidence type="ECO:0000256" key="3">
    <source>
        <dbReference type="ARBA" id="ARBA00022729"/>
    </source>
</evidence>
<dbReference type="GO" id="GO:0016020">
    <property type="term" value="C:membrane"/>
    <property type="evidence" value="ECO:0007669"/>
    <property type="project" value="UniProtKB-SubCell"/>
</dbReference>
<dbReference type="SMART" id="SM00664">
    <property type="entry name" value="DoH"/>
    <property type="match status" value="1"/>
</dbReference>
<accession>A0A8S9RZ22</accession>
<dbReference type="InterPro" id="IPR005018">
    <property type="entry name" value="DOMON_domain"/>
</dbReference>
<dbReference type="CDD" id="cd09631">
    <property type="entry name" value="DOMON_DOH"/>
    <property type="match status" value="1"/>
</dbReference>
<keyword evidence="6" id="KW-0812">Transmembrane</keyword>
<protein>
    <recommendedName>
        <fullName evidence="8">DOMON domain-containing protein</fullName>
    </recommendedName>
</protein>